<name>A0ABW5N4K1_9FLAO</name>
<dbReference type="RefSeq" id="WP_377768654.1">
    <property type="nucleotide sequence ID" value="NZ_JBHULB010000083.1"/>
</dbReference>
<dbReference type="EMBL" id="JBHULB010000083">
    <property type="protein sequence ID" value="MFD2589178.1"/>
    <property type="molecule type" value="Genomic_DNA"/>
</dbReference>
<comment type="caution">
    <text evidence="1">The sequence shown here is derived from an EMBL/GenBank/DDBJ whole genome shotgun (WGS) entry which is preliminary data.</text>
</comment>
<keyword evidence="2" id="KW-1185">Reference proteome</keyword>
<sequence>MERIVIVAYKPFLDKEDDLKNLMNSHWDILHAEGLVTDRKSIICEAEEGIIVEIFGWKSKEAIELAHSNKSVQNMWEEYSKVCEYIPISNVKESKNLFSEFTSI</sequence>
<dbReference type="Proteomes" id="UP001597526">
    <property type="component" value="Unassembled WGS sequence"/>
</dbReference>
<reference evidence="2" key="1">
    <citation type="journal article" date="2019" name="Int. J. Syst. Evol. Microbiol.">
        <title>The Global Catalogue of Microorganisms (GCM) 10K type strain sequencing project: providing services to taxonomists for standard genome sequencing and annotation.</title>
        <authorList>
            <consortium name="The Broad Institute Genomics Platform"/>
            <consortium name="The Broad Institute Genome Sequencing Center for Infectious Disease"/>
            <person name="Wu L."/>
            <person name="Ma J."/>
        </authorList>
    </citation>
    <scope>NUCLEOTIDE SEQUENCE [LARGE SCALE GENOMIC DNA]</scope>
    <source>
        <strain evidence="2">KCTC 52368</strain>
    </source>
</reference>
<evidence type="ECO:0000313" key="1">
    <source>
        <dbReference type="EMBL" id="MFD2589178.1"/>
    </source>
</evidence>
<protein>
    <recommendedName>
        <fullName evidence="3">ABM domain-containing protein</fullName>
    </recommendedName>
</protein>
<organism evidence="1 2">
    <name type="scientific">Croceitalea marina</name>
    <dbReference type="NCBI Taxonomy" id="1775166"/>
    <lineage>
        <taxon>Bacteria</taxon>
        <taxon>Pseudomonadati</taxon>
        <taxon>Bacteroidota</taxon>
        <taxon>Flavobacteriia</taxon>
        <taxon>Flavobacteriales</taxon>
        <taxon>Flavobacteriaceae</taxon>
        <taxon>Croceitalea</taxon>
    </lineage>
</organism>
<proteinExistence type="predicted"/>
<gene>
    <name evidence="1" type="ORF">ACFSQJ_19800</name>
</gene>
<evidence type="ECO:0000313" key="2">
    <source>
        <dbReference type="Proteomes" id="UP001597526"/>
    </source>
</evidence>
<accession>A0ABW5N4K1</accession>
<evidence type="ECO:0008006" key="3">
    <source>
        <dbReference type="Google" id="ProtNLM"/>
    </source>
</evidence>